<dbReference type="InterPro" id="IPR058192">
    <property type="entry name" value="WHD_ROQ1-like"/>
</dbReference>
<evidence type="ECO:0000259" key="9">
    <source>
        <dbReference type="SMART" id="SM00743"/>
    </source>
</evidence>
<dbReference type="SUPFAM" id="SSF52540">
    <property type="entry name" value="P-loop containing nucleoside triphosphate hydrolases"/>
    <property type="match status" value="1"/>
</dbReference>
<keyword evidence="6" id="KW-0520">NAD</keyword>
<dbReference type="Gene3D" id="3.40.50.300">
    <property type="entry name" value="P-loop containing nucleotide triphosphate hydrolases"/>
    <property type="match status" value="1"/>
</dbReference>
<evidence type="ECO:0000313" key="10">
    <source>
        <dbReference type="EMBL" id="KAH0942472.1"/>
    </source>
</evidence>
<dbReference type="Pfam" id="PF05266">
    <property type="entry name" value="DUF724"/>
    <property type="match status" value="1"/>
</dbReference>
<dbReference type="InterPro" id="IPR003593">
    <property type="entry name" value="AAA+_ATPase"/>
</dbReference>
<keyword evidence="1" id="KW-0813">Transport</keyword>
<dbReference type="CDD" id="cd20405">
    <property type="entry name" value="Tudor_Agenet_AtDUF_rpt1_3"/>
    <property type="match status" value="1"/>
</dbReference>
<comment type="caution">
    <text evidence="10">The sequence shown here is derived from an EMBL/GenBank/DDBJ whole genome shotgun (WGS) entry which is preliminary data.</text>
</comment>
<feature type="compositionally biased region" description="Polar residues" evidence="7">
    <location>
        <begin position="269"/>
        <end position="279"/>
    </location>
</feature>
<reference evidence="10 11" key="1">
    <citation type="submission" date="2021-05" db="EMBL/GenBank/DDBJ databases">
        <title>Genome Assembly of Synthetic Allotetraploid Brassica napus Reveals Homoeologous Exchanges between Subgenomes.</title>
        <authorList>
            <person name="Davis J.T."/>
        </authorList>
    </citation>
    <scope>NUCLEOTIDE SEQUENCE [LARGE SCALE GENOMIC DNA]</scope>
    <source>
        <strain evidence="11">cv. Da-Ae</strain>
        <tissue evidence="10">Seedling</tissue>
    </source>
</reference>
<keyword evidence="4" id="KW-0677">Repeat</keyword>
<dbReference type="CDD" id="cd20406">
    <property type="entry name" value="Tudor_Agenet_AtDUF_rpt2_4"/>
    <property type="match status" value="1"/>
</dbReference>
<sequence length="1344" mass="151208">MPMKKGDEIEVSSHEEGLKGSWFRAILETSVPVFGNIRLHVSFLSDDGSNTRKITYRRYIRPVPPENLFTEVDFKEGCVVEASQRGGWWTEQLREHFDRVTCGTDHERSCGTMVEVNDTDDDDEVDVWVPSVIVKVMGDKKSFIVKPFKHISWDDGETPKPNRTVGLSSIRLTPVHVSVERSYGLMESVEVFLEPGWRSGTVTSLLCENRYTVCLNATNESLVFKHDALRPSGESITTLVLQNTSEVNAAITPQMSLSSGENGEKELSETATESVSSLAPSPARSAGTEEISVQPVSDQSGLGNHTTQENESSGEVNNNQKRKREHNLSSSTPGVEATTMDLEPDVSMSQLDSLKVSFAELEKHGFDVSAPLARINKLILVKMEHRILELERQQLALKEQRDAVYQNICQMESFAKDNGIELDNLESEFKATSSAPWDNDVKMIEDVATEVANKLFNSTPSRDFEEFIGMEAHMEKISPVLRTDLDEVRMIGIWGPAGIGKTTIARCLFNQLSDTFQYSVFMMNVKAMHTPPVCSDDYNVKLHLQQKLLSQLINEKEEDFKISHLGVARERLSDKKVLVVLDNVDRLVQLEAMAKETRWFGHGSRIIITTQDRKILKAHGITQIYKVDFPSDREAIQMFCMYAFGQKSPEDGFERLVREVTRLAGRLPLGLRVMGSYFRGMLKEEWENALPGLRMCLDGEIESILMFGYNALSHENKDLFLHIACFFNNEWIEKVVEHLSKRFTDVRQRLNVLAEKSVISLESERVSMHDLLVQLGRDIVRKQSTEPGQRQFLVDNREICEVLADDAAGSRSVIGIIFRGDEIYMSERAFEVMSNLQFLRLNVGPDGGGEAFHLFGEPSYLSRKLRLLDWSYFPMTCLHCIPNPELLVELIMYGSKLEKLWDGTKPLRNLKWVDLSDSKNLKDVSSLSTVTSLQELDLTGCSSLVELPSSIGNAIHLMKLHLGECSSLVELPFSIGNAIHLEKLDLTGCSSLVELPSSIGNATNLEFLSLRSCSRLVELPSCFGNIRNLEELDLSDCSSLVGVPSSIGNTTNLKHLKFSRCSSLVELPASIGNLHKLYSLILKECCKLEVLPVNITDCSLMKSSPEISTNIKSMYLSGTANKQVPSSIRLWSRLDELSCIYDVHLSYYENFKEFPHVLDILTGLLMSNTEVQESSPWIKRISRLCQLVVKGCKELLSLPQLPSSLSELDAEDCEGIETLDFSFFNQKIALNFANCFKLNKEARDVIIQTSTNYITMLPGKEMPNYFNYQANGGSLVIKLNERPFPSPMICKACILLVSKDEVEAAKGQRVYVHHRIKQNSLDVPCNRSELVLFRPLTERTSVHL</sequence>
<dbReference type="InterPro" id="IPR055414">
    <property type="entry name" value="LRR_R13L4/SHOC2-like"/>
</dbReference>
<dbReference type="SUPFAM" id="SSF52047">
    <property type="entry name" value="RNI-like"/>
    <property type="match status" value="1"/>
</dbReference>
<dbReference type="PANTHER" id="PTHR11017">
    <property type="entry name" value="LEUCINE-RICH REPEAT-CONTAINING PROTEIN"/>
    <property type="match status" value="1"/>
</dbReference>
<dbReference type="Pfam" id="PF05641">
    <property type="entry name" value="Agenet"/>
    <property type="match status" value="2"/>
</dbReference>
<keyword evidence="11" id="KW-1185">Reference proteome</keyword>
<dbReference type="InterPro" id="IPR036390">
    <property type="entry name" value="WH_DNA-bd_sf"/>
</dbReference>
<dbReference type="InterPro" id="IPR044974">
    <property type="entry name" value="Disease_R_plants"/>
</dbReference>
<dbReference type="PRINTS" id="PR00364">
    <property type="entry name" value="DISEASERSIST"/>
</dbReference>
<dbReference type="Proteomes" id="UP000824890">
    <property type="component" value="Unassembled WGS sequence"/>
</dbReference>
<dbReference type="InterPro" id="IPR014002">
    <property type="entry name" value="Agenet_dom_plant"/>
</dbReference>
<evidence type="ECO:0000256" key="2">
    <source>
        <dbReference type="ARBA" id="ARBA00022604"/>
    </source>
</evidence>
<dbReference type="SMART" id="SM00743">
    <property type="entry name" value="Agenet"/>
    <property type="match status" value="3"/>
</dbReference>
<organism evidence="10 11">
    <name type="scientific">Brassica napus</name>
    <name type="common">Rape</name>
    <dbReference type="NCBI Taxonomy" id="3708"/>
    <lineage>
        <taxon>Eukaryota</taxon>
        <taxon>Viridiplantae</taxon>
        <taxon>Streptophyta</taxon>
        <taxon>Embryophyta</taxon>
        <taxon>Tracheophyta</taxon>
        <taxon>Spermatophyta</taxon>
        <taxon>Magnoliopsida</taxon>
        <taxon>eudicotyledons</taxon>
        <taxon>Gunneridae</taxon>
        <taxon>Pentapetalae</taxon>
        <taxon>rosids</taxon>
        <taxon>malvids</taxon>
        <taxon>Brassicales</taxon>
        <taxon>Brassicaceae</taxon>
        <taxon>Brassiceae</taxon>
        <taxon>Brassica</taxon>
    </lineage>
</organism>
<evidence type="ECO:0000256" key="6">
    <source>
        <dbReference type="ARBA" id="ARBA00023027"/>
    </source>
</evidence>
<gene>
    <name evidence="10" type="ORF">HID58_002109</name>
</gene>
<feature type="domain" description="Agenet" evidence="9">
    <location>
        <begin position="1"/>
        <end position="68"/>
    </location>
</feature>
<evidence type="ECO:0000259" key="8">
    <source>
        <dbReference type="SMART" id="SM00382"/>
    </source>
</evidence>
<dbReference type="InterPro" id="IPR008395">
    <property type="entry name" value="Agenet-like_dom"/>
</dbReference>
<dbReference type="InterPro" id="IPR027417">
    <property type="entry name" value="P-loop_NTPase"/>
</dbReference>
<name>A0ABQ8EME6_BRANA</name>
<dbReference type="Gene3D" id="3.80.10.10">
    <property type="entry name" value="Ribonuclease Inhibitor"/>
    <property type="match status" value="3"/>
</dbReference>
<keyword evidence="2" id="KW-0341">Growth regulation</keyword>
<dbReference type="InterPro" id="IPR007930">
    <property type="entry name" value="DUF724"/>
</dbReference>
<evidence type="ECO:0000256" key="5">
    <source>
        <dbReference type="ARBA" id="ARBA00022821"/>
    </source>
</evidence>
<evidence type="ECO:0008006" key="12">
    <source>
        <dbReference type="Google" id="ProtNLM"/>
    </source>
</evidence>
<dbReference type="Pfam" id="PF23282">
    <property type="entry name" value="WHD_ROQ1"/>
    <property type="match status" value="1"/>
</dbReference>
<dbReference type="SMART" id="SM00382">
    <property type="entry name" value="AAA"/>
    <property type="match status" value="1"/>
</dbReference>
<dbReference type="EMBL" id="JAGKQM010000001">
    <property type="protein sequence ID" value="KAH0942472.1"/>
    <property type="molecule type" value="Genomic_DNA"/>
</dbReference>
<dbReference type="PANTHER" id="PTHR11017:SF317">
    <property type="entry name" value="ADP-RIBOSYL CYCLASE_CYCLIC ADP-RIBOSE HYDROLASE"/>
    <property type="match status" value="1"/>
</dbReference>
<proteinExistence type="predicted"/>
<evidence type="ECO:0000256" key="1">
    <source>
        <dbReference type="ARBA" id="ARBA00022448"/>
    </source>
</evidence>
<feature type="compositionally biased region" description="Polar residues" evidence="7">
    <location>
        <begin position="251"/>
        <end position="261"/>
    </location>
</feature>
<dbReference type="SUPFAM" id="SSF52058">
    <property type="entry name" value="L domain-like"/>
    <property type="match status" value="1"/>
</dbReference>
<evidence type="ECO:0000256" key="4">
    <source>
        <dbReference type="ARBA" id="ARBA00022737"/>
    </source>
</evidence>
<dbReference type="InterPro" id="IPR032675">
    <property type="entry name" value="LRR_dom_sf"/>
</dbReference>
<feature type="domain" description="Agenet" evidence="9">
    <location>
        <begin position="181"/>
        <end position="237"/>
    </location>
</feature>
<feature type="region of interest" description="Disordered" evidence="7">
    <location>
        <begin position="251"/>
        <end position="342"/>
    </location>
</feature>
<protein>
    <recommendedName>
        <fullName evidence="12">AAA+ ATPase domain-containing protein</fullName>
    </recommendedName>
</protein>
<dbReference type="Pfam" id="PF07725">
    <property type="entry name" value="LRR_3"/>
    <property type="match status" value="1"/>
</dbReference>
<dbReference type="InterPro" id="IPR042197">
    <property type="entry name" value="Apaf_helical"/>
</dbReference>
<dbReference type="Pfam" id="PF23598">
    <property type="entry name" value="LRR_14"/>
    <property type="match status" value="1"/>
</dbReference>
<keyword evidence="3" id="KW-0433">Leucine-rich repeat</keyword>
<dbReference type="Pfam" id="PF00931">
    <property type="entry name" value="NB-ARC"/>
    <property type="match status" value="1"/>
</dbReference>
<keyword evidence="5" id="KW-0611">Plant defense</keyword>
<dbReference type="SUPFAM" id="SSF46785">
    <property type="entry name" value="Winged helix' DNA-binding domain"/>
    <property type="match status" value="1"/>
</dbReference>
<dbReference type="InterPro" id="IPR002182">
    <property type="entry name" value="NB-ARC"/>
</dbReference>
<accession>A0ABQ8EME6</accession>
<evidence type="ECO:0000256" key="7">
    <source>
        <dbReference type="SAM" id="MobiDB-lite"/>
    </source>
</evidence>
<feature type="domain" description="Agenet" evidence="9">
    <location>
        <begin position="106"/>
        <end position="178"/>
    </location>
</feature>
<dbReference type="InterPro" id="IPR011713">
    <property type="entry name" value="Leu-rich_rpt_3"/>
</dbReference>
<evidence type="ECO:0000256" key="3">
    <source>
        <dbReference type="ARBA" id="ARBA00022614"/>
    </source>
</evidence>
<feature type="compositionally biased region" description="Polar residues" evidence="7">
    <location>
        <begin position="294"/>
        <end position="319"/>
    </location>
</feature>
<dbReference type="Gene3D" id="1.10.8.430">
    <property type="entry name" value="Helical domain of apoptotic protease-activating factors"/>
    <property type="match status" value="1"/>
</dbReference>
<feature type="domain" description="AAA+ ATPase" evidence="8">
    <location>
        <begin position="487"/>
        <end position="628"/>
    </location>
</feature>
<evidence type="ECO:0000313" key="11">
    <source>
        <dbReference type="Proteomes" id="UP000824890"/>
    </source>
</evidence>